<proteinExistence type="predicted"/>
<dbReference type="InterPro" id="IPR013785">
    <property type="entry name" value="Aldolase_TIM"/>
</dbReference>
<name>A0A939NUH8_KLEPN</name>
<protein>
    <recommendedName>
        <fullName evidence="3">indole-3-glycerol-phosphate synthase</fullName>
        <ecNumber evidence="3">4.1.1.48</ecNumber>
    </recommendedName>
</protein>
<evidence type="ECO:0000256" key="1">
    <source>
        <dbReference type="ARBA" id="ARBA00001633"/>
    </source>
</evidence>
<evidence type="ECO:0000259" key="8">
    <source>
        <dbReference type="Pfam" id="PF00218"/>
    </source>
</evidence>
<dbReference type="GO" id="GO:0004425">
    <property type="term" value="F:indole-3-glycerol-phosphate synthase activity"/>
    <property type="evidence" value="ECO:0007669"/>
    <property type="project" value="UniProtKB-EC"/>
</dbReference>
<dbReference type="Proteomes" id="UP000664620">
    <property type="component" value="Unassembled WGS sequence"/>
</dbReference>
<keyword evidence="6" id="KW-0057">Aromatic amino acid biosynthesis</keyword>
<evidence type="ECO:0000256" key="4">
    <source>
        <dbReference type="ARBA" id="ARBA00022605"/>
    </source>
</evidence>
<evidence type="ECO:0000256" key="3">
    <source>
        <dbReference type="ARBA" id="ARBA00012362"/>
    </source>
</evidence>
<accession>A0A939NUH8</accession>
<dbReference type="GO" id="GO:0000162">
    <property type="term" value="P:L-tryptophan biosynthetic process"/>
    <property type="evidence" value="ECO:0007669"/>
    <property type="project" value="UniProtKB-KW"/>
</dbReference>
<evidence type="ECO:0000256" key="5">
    <source>
        <dbReference type="ARBA" id="ARBA00022822"/>
    </source>
</evidence>
<keyword evidence="7" id="KW-0456">Lyase</keyword>
<dbReference type="AlphaFoldDB" id="A0A939NUH8"/>
<feature type="domain" description="Indole-3-glycerol phosphate synthase" evidence="8">
    <location>
        <begin position="26"/>
        <end position="57"/>
    </location>
</feature>
<sequence>MRSFRRSAISMTRWPAPAPRLFSSAKASPSKGLIREDFDPAAIASIYKHYASAISVL</sequence>
<evidence type="ECO:0000256" key="6">
    <source>
        <dbReference type="ARBA" id="ARBA00023141"/>
    </source>
</evidence>
<keyword evidence="5" id="KW-0822">Tryptophan biosynthesis</keyword>
<evidence type="ECO:0000256" key="7">
    <source>
        <dbReference type="ARBA" id="ARBA00023239"/>
    </source>
</evidence>
<evidence type="ECO:0000313" key="10">
    <source>
        <dbReference type="Proteomes" id="UP000664620"/>
    </source>
</evidence>
<keyword evidence="4" id="KW-0028">Amino-acid biosynthesis</keyword>
<organism evidence="9 10">
    <name type="scientific">Klebsiella pneumoniae</name>
    <dbReference type="NCBI Taxonomy" id="573"/>
    <lineage>
        <taxon>Bacteria</taxon>
        <taxon>Pseudomonadati</taxon>
        <taxon>Pseudomonadota</taxon>
        <taxon>Gammaproteobacteria</taxon>
        <taxon>Enterobacterales</taxon>
        <taxon>Enterobacteriaceae</taxon>
        <taxon>Klebsiella/Raoultella group</taxon>
        <taxon>Klebsiella</taxon>
        <taxon>Klebsiella pneumoniae complex</taxon>
    </lineage>
</organism>
<dbReference type="EC" id="4.1.1.48" evidence="3"/>
<comment type="pathway">
    <text evidence="2">Amino-acid biosynthesis; L-tryptophan biosynthesis; L-tryptophan from chorismate: step 4/5.</text>
</comment>
<dbReference type="Gene3D" id="3.20.20.70">
    <property type="entry name" value="Aldolase class I"/>
    <property type="match status" value="1"/>
</dbReference>
<dbReference type="InterPro" id="IPR011060">
    <property type="entry name" value="RibuloseP-bd_barrel"/>
</dbReference>
<comment type="caution">
    <text evidence="9">The sequence shown here is derived from an EMBL/GenBank/DDBJ whole genome shotgun (WGS) entry which is preliminary data.</text>
</comment>
<comment type="catalytic activity">
    <reaction evidence="1">
        <text>1-(2-carboxyphenylamino)-1-deoxy-D-ribulose 5-phosphate + H(+) = (1S,2R)-1-C-(indol-3-yl)glycerol 3-phosphate + CO2 + H2O</text>
        <dbReference type="Rhea" id="RHEA:23476"/>
        <dbReference type="ChEBI" id="CHEBI:15377"/>
        <dbReference type="ChEBI" id="CHEBI:15378"/>
        <dbReference type="ChEBI" id="CHEBI:16526"/>
        <dbReference type="ChEBI" id="CHEBI:58613"/>
        <dbReference type="ChEBI" id="CHEBI:58866"/>
        <dbReference type="EC" id="4.1.1.48"/>
    </reaction>
</comment>
<dbReference type="Pfam" id="PF00218">
    <property type="entry name" value="IGPS"/>
    <property type="match status" value="1"/>
</dbReference>
<gene>
    <name evidence="9" type="ORF">J4734_13180</name>
</gene>
<dbReference type="InterPro" id="IPR013798">
    <property type="entry name" value="Indole-3-glycerol_P_synth_dom"/>
</dbReference>
<reference evidence="9" key="1">
    <citation type="submission" date="2021-03" db="EMBL/GenBank/DDBJ databases">
        <title>Molecular epidemiology and mechanisms of colistin and carbapenem resistance in Enterobacteriaceae from clinical isolates, the environment and porcine samples in Pretoria, South Africa.</title>
        <authorList>
            <person name="Bogoshi D."/>
            <person name="Mbelle N.M."/>
            <person name="Naidoo V."/>
            <person name="Osei Sekyere J."/>
        </authorList>
    </citation>
    <scope>NUCLEOTIDE SEQUENCE</scope>
    <source>
        <strain evidence="9">C034</strain>
    </source>
</reference>
<evidence type="ECO:0000313" key="9">
    <source>
        <dbReference type="EMBL" id="MBO2029297.1"/>
    </source>
</evidence>
<dbReference type="SUPFAM" id="SSF51366">
    <property type="entry name" value="Ribulose-phoshate binding barrel"/>
    <property type="match status" value="1"/>
</dbReference>
<evidence type="ECO:0000256" key="2">
    <source>
        <dbReference type="ARBA" id="ARBA00004696"/>
    </source>
</evidence>
<dbReference type="EMBL" id="JAGETO010000045">
    <property type="protein sequence ID" value="MBO2029297.1"/>
    <property type="molecule type" value="Genomic_DNA"/>
</dbReference>